<keyword evidence="7" id="KW-0119">Carbohydrate metabolism</keyword>
<evidence type="ECO:0000256" key="6">
    <source>
        <dbReference type="ARBA" id="ARBA00022842"/>
    </source>
</evidence>
<organism evidence="10 11">
    <name type="scientific">Halorubrum lacusprofundi (strain ATCC 49239 / DSM 5036 / JCM 8891 / ACAM 34)</name>
    <dbReference type="NCBI Taxonomy" id="416348"/>
    <lineage>
        <taxon>Archaea</taxon>
        <taxon>Methanobacteriati</taxon>
        <taxon>Methanobacteriota</taxon>
        <taxon>Stenosarchaea group</taxon>
        <taxon>Halobacteria</taxon>
        <taxon>Halobacteriales</taxon>
        <taxon>Haloferacaceae</taxon>
        <taxon>Halorubrum</taxon>
    </lineage>
</organism>
<dbReference type="GeneID" id="7401405"/>
<dbReference type="PANTHER" id="PTHR20854:SF4">
    <property type="entry name" value="INOSITOL-1-MONOPHOSPHATASE-RELATED"/>
    <property type="match status" value="1"/>
</dbReference>
<evidence type="ECO:0000256" key="7">
    <source>
        <dbReference type="ARBA" id="ARBA00023277"/>
    </source>
</evidence>
<dbReference type="EC" id="3.1.3.25" evidence="10"/>
<dbReference type="KEGG" id="hla:Hlac_0052"/>
<dbReference type="InterPro" id="IPR000760">
    <property type="entry name" value="Inositol_monophosphatase-like"/>
</dbReference>
<evidence type="ECO:0000256" key="3">
    <source>
        <dbReference type="ARBA" id="ARBA00001946"/>
    </source>
</evidence>
<evidence type="ECO:0000313" key="11">
    <source>
        <dbReference type="Proteomes" id="UP000000740"/>
    </source>
</evidence>
<dbReference type="Proteomes" id="UP000000740">
    <property type="component" value="Chromosome 1"/>
</dbReference>
<dbReference type="RefSeq" id="WP_012659303.1">
    <property type="nucleotide sequence ID" value="NC_012029.1"/>
</dbReference>
<keyword evidence="11" id="KW-1185">Reference proteome</keyword>
<evidence type="ECO:0000313" key="10">
    <source>
        <dbReference type="EMBL" id="ACM55658.1"/>
    </source>
</evidence>
<dbReference type="InterPro" id="IPR020583">
    <property type="entry name" value="Inositol_monoP_metal-BS"/>
</dbReference>
<evidence type="ECO:0000256" key="1">
    <source>
        <dbReference type="ARBA" id="ARBA00001033"/>
    </source>
</evidence>
<dbReference type="PANTHER" id="PTHR20854">
    <property type="entry name" value="INOSITOL MONOPHOSPHATASE"/>
    <property type="match status" value="1"/>
</dbReference>
<dbReference type="GO" id="GO:0042132">
    <property type="term" value="F:fructose 1,6-bisphosphate 1-phosphatase activity"/>
    <property type="evidence" value="ECO:0007669"/>
    <property type="project" value="UniProtKB-EC"/>
</dbReference>
<feature type="binding site" evidence="9">
    <location>
        <position position="65"/>
    </location>
    <ligand>
        <name>Mg(2+)</name>
        <dbReference type="ChEBI" id="CHEBI:18420"/>
        <label>1</label>
        <note>catalytic</note>
    </ligand>
</feature>
<dbReference type="GO" id="GO:0006020">
    <property type="term" value="P:inositol metabolic process"/>
    <property type="evidence" value="ECO:0007669"/>
    <property type="project" value="TreeGrafter"/>
</dbReference>
<dbReference type="Gene3D" id="3.30.540.10">
    <property type="entry name" value="Fructose-1,6-Bisphosphatase, subunit A, domain 1"/>
    <property type="match status" value="1"/>
</dbReference>
<dbReference type="GO" id="GO:0008934">
    <property type="term" value="F:inositol monophosphate 1-phosphatase activity"/>
    <property type="evidence" value="ECO:0007669"/>
    <property type="project" value="InterPro"/>
</dbReference>
<accession>B9LQQ6</accession>
<reference evidence="10 11" key="1">
    <citation type="journal article" date="2016" name="Stand. Genomic Sci.">
        <title>Complete genome sequence of the Antarctic Halorubrum lacusprofundi type strain ACAM 34.</title>
        <authorList>
            <person name="Anderson I.J."/>
            <person name="DasSarma P."/>
            <person name="Lucas S."/>
            <person name="Copeland A."/>
            <person name="Lapidus A."/>
            <person name="Del Rio T.G."/>
            <person name="Tice H."/>
            <person name="Dalin E."/>
            <person name="Bruce D.C."/>
            <person name="Goodwin L."/>
            <person name="Pitluck S."/>
            <person name="Sims D."/>
            <person name="Brettin T.S."/>
            <person name="Detter J.C."/>
            <person name="Han C.S."/>
            <person name="Larimer F."/>
            <person name="Hauser L."/>
            <person name="Land M."/>
            <person name="Ivanova N."/>
            <person name="Richardson P."/>
            <person name="Cavicchioli R."/>
            <person name="DasSarma S."/>
            <person name="Woese C.R."/>
            <person name="Kyrpides N.C."/>
        </authorList>
    </citation>
    <scope>NUCLEOTIDE SEQUENCE [LARGE SCALE GENOMIC DNA]</scope>
    <source>
        <strain evidence="11">ATCC 49239 / DSM 5036 / JCM 8891 / ACAM 34</strain>
    </source>
</reference>
<feature type="binding site" evidence="9">
    <location>
        <position position="82"/>
    </location>
    <ligand>
        <name>Mg(2+)</name>
        <dbReference type="ChEBI" id="CHEBI:18420"/>
        <label>1</label>
        <note>catalytic</note>
    </ligand>
</feature>
<dbReference type="PROSITE" id="PS00629">
    <property type="entry name" value="IMP_1"/>
    <property type="match status" value="1"/>
</dbReference>
<keyword evidence="4 9" id="KW-0479">Metal-binding</keyword>
<dbReference type="InterPro" id="IPR033942">
    <property type="entry name" value="IMPase"/>
</dbReference>
<evidence type="ECO:0000256" key="4">
    <source>
        <dbReference type="ARBA" id="ARBA00022723"/>
    </source>
</evidence>
<protein>
    <submittedName>
        <fullName evidence="10">Inositol monophosphatase</fullName>
        <ecNumber evidence="10">3.1.3.25</ecNumber>
    </submittedName>
</protein>
<dbReference type="FunFam" id="3.30.540.10:FF:000003">
    <property type="entry name" value="Inositol-1-monophosphatase"/>
    <property type="match status" value="1"/>
</dbReference>
<dbReference type="Gene3D" id="3.40.190.80">
    <property type="match status" value="1"/>
</dbReference>
<evidence type="ECO:0000256" key="5">
    <source>
        <dbReference type="ARBA" id="ARBA00022801"/>
    </source>
</evidence>
<dbReference type="GO" id="GO:0046872">
    <property type="term" value="F:metal ion binding"/>
    <property type="evidence" value="ECO:0007669"/>
    <property type="project" value="UniProtKB-KW"/>
</dbReference>
<dbReference type="PRINTS" id="PR00377">
    <property type="entry name" value="IMPHPHTASES"/>
</dbReference>
<comment type="catalytic activity">
    <reaction evidence="2">
        <text>beta-D-fructose 1,6-bisphosphate + H2O = beta-D-fructose 6-phosphate + phosphate</text>
        <dbReference type="Rhea" id="RHEA:11064"/>
        <dbReference type="ChEBI" id="CHEBI:15377"/>
        <dbReference type="ChEBI" id="CHEBI:32966"/>
        <dbReference type="ChEBI" id="CHEBI:43474"/>
        <dbReference type="ChEBI" id="CHEBI:57634"/>
        <dbReference type="EC" id="3.1.3.11"/>
    </reaction>
</comment>
<keyword evidence="5 10" id="KW-0378">Hydrolase</keyword>
<feature type="binding site" evidence="9">
    <location>
        <position position="207"/>
    </location>
    <ligand>
        <name>Mg(2+)</name>
        <dbReference type="ChEBI" id="CHEBI:18420"/>
        <label>1</label>
        <note>catalytic</note>
    </ligand>
</feature>
<name>B9LQQ6_HALLT</name>
<evidence type="ECO:0000256" key="2">
    <source>
        <dbReference type="ARBA" id="ARBA00001273"/>
    </source>
</evidence>
<dbReference type="HOGENOM" id="CLU_044118_0_4_2"/>
<sequence length="250" mass="27231">MSEYLSVAIEAAKIAGEYQRNQFEEITEHDYKSPGNPVSGVDHRSEALIVERLSSSFPDHTILSEESGMMGDHETKWIVDPLDGTSNYLRGLPDFTVSIGLSVGGETELGVVYRPVSDELFAASKRSEPPDEAVTLGVSDRDAIEEALVAIPYSSRNKDRDRVWETHRYFGSQVEGLRSTGSGALDLANLASGVTDIVYAFDQSEWDRTAGRFLVEIADGVVTGHDGGATSTGDFVASNEKLHERATDLK</sequence>
<dbReference type="SUPFAM" id="SSF56655">
    <property type="entry name" value="Carbohydrate phosphatase"/>
    <property type="match status" value="1"/>
</dbReference>
<keyword evidence="6 9" id="KW-0460">Magnesium</keyword>
<evidence type="ECO:0000256" key="9">
    <source>
        <dbReference type="PIRSR" id="PIRSR600760-2"/>
    </source>
</evidence>
<feature type="binding site" evidence="9">
    <location>
        <position position="83"/>
    </location>
    <ligand>
        <name>Mg(2+)</name>
        <dbReference type="ChEBI" id="CHEBI:18420"/>
        <label>1</label>
        <note>catalytic</note>
    </ligand>
</feature>
<dbReference type="eggNOG" id="arCOG01349">
    <property type="taxonomic scope" value="Archaea"/>
</dbReference>
<proteinExistence type="inferred from homology"/>
<dbReference type="EMBL" id="CP001365">
    <property type="protein sequence ID" value="ACM55658.1"/>
    <property type="molecule type" value="Genomic_DNA"/>
</dbReference>
<comment type="cofactor">
    <cofactor evidence="3 9">
        <name>Mg(2+)</name>
        <dbReference type="ChEBI" id="CHEBI:18420"/>
    </cofactor>
</comment>
<gene>
    <name evidence="10" type="ordered locus">Hlac_0052</name>
</gene>
<dbReference type="CDD" id="cd01639">
    <property type="entry name" value="IMPase"/>
    <property type="match status" value="1"/>
</dbReference>
<comment type="similarity">
    <text evidence="8">Belongs to the inositol monophosphatase superfamily. FBPase class 4 family.</text>
</comment>
<dbReference type="GO" id="GO:0007165">
    <property type="term" value="P:signal transduction"/>
    <property type="evidence" value="ECO:0007669"/>
    <property type="project" value="TreeGrafter"/>
</dbReference>
<evidence type="ECO:0000256" key="8">
    <source>
        <dbReference type="ARBA" id="ARBA00038103"/>
    </source>
</evidence>
<comment type="catalytic activity">
    <reaction evidence="1">
        <text>a myo-inositol phosphate + H2O = myo-inositol + phosphate</text>
        <dbReference type="Rhea" id="RHEA:24056"/>
        <dbReference type="ChEBI" id="CHEBI:15377"/>
        <dbReference type="ChEBI" id="CHEBI:17268"/>
        <dbReference type="ChEBI" id="CHEBI:43474"/>
        <dbReference type="ChEBI" id="CHEBI:84139"/>
        <dbReference type="EC" id="3.1.3.25"/>
    </reaction>
</comment>
<dbReference type="AlphaFoldDB" id="B9LQQ6"/>
<feature type="binding site" evidence="9">
    <location>
        <position position="80"/>
    </location>
    <ligand>
        <name>Mg(2+)</name>
        <dbReference type="ChEBI" id="CHEBI:18420"/>
        <label>1</label>
        <note>catalytic</note>
    </ligand>
</feature>
<dbReference type="Pfam" id="PF00459">
    <property type="entry name" value="Inositol_P"/>
    <property type="match status" value="1"/>
</dbReference>